<dbReference type="InterPro" id="IPR001451">
    <property type="entry name" value="Hexapep"/>
</dbReference>
<dbReference type="Proteomes" id="UP001320209">
    <property type="component" value="Chromosome"/>
</dbReference>
<evidence type="ECO:0000313" key="3">
    <source>
        <dbReference type="EMBL" id="BDB96191.1"/>
    </source>
</evidence>
<dbReference type="InterPro" id="IPR050179">
    <property type="entry name" value="Trans_hexapeptide_repeat"/>
</dbReference>
<name>A0ABN6L2W1_9PROT</name>
<evidence type="ECO:0000259" key="2">
    <source>
        <dbReference type="Pfam" id="PF17836"/>
    </source>
</evidence>
<dbReference type="Pfam" id="PF17836">
    <property type="entry name" value="PglD_N"/>
    <property type="match status" value="1"/>
</dbReference>
<dbReference type="InterPro" id="IPR011004">
    <property type="entry name" value="Trimer_LpxA-like_sf"/>
</dbReference>
<evidence type="ECO:0000256" key="1">
    <source>
        <dbReference type="ARBA" id="ARBA00007274"/>
    </source>
</evidence>
<dbReference type="Pfam" id="PF00132">
    <property type="entry name" value="Hexapep"/>
    <property type="match status" value="1"/>
</dbReference>
<proteinExistence type="inferred from homology"/>
<dbReference type="SUPFAM" id="SSF51161">
    <property type="entry name" value="Trimeric LpxA-like enzymes"/>
    <property type="match status" value="1"/>
</dbReference>
<protein>
    <recommendedName>
        <fullName evidence="2">PglD N-terminal domain-containing protein</fullName>
    </recommendedName>
</protein>
<gene>
    <name evidence="3" type="ORF">HYD_3240</name>
</gene>
<organism evidence="3 4">
    <name type="scientific">Candidatus Hydrogenosomobacter endosymbioticus</name>
    <dbReference type="NCBI Taxonomy" id="2558174"/>
    <lineage>
        <taxon>Bacteria</taxon>
        <taxon>Pseudomonadati</taxon>
        <taxon>Pseudomonadota</taxon>
        <taxon>Alphaproteobacteria</taxon>
        <taxon>Holosporales</taxon>
        <taxon>Holosporaceae</taxon>
        <taxon>Candidatus Hydrogenosomobacter</taxon>
    </lineage>
</organism>
<reference evidence="3" key="1">
    <citation type="submission" date="2021-10" db="EMBL/GenBank/DDBJ databases">
        <title>Genome Sequence of The Candidatus Hydrogeosomobacter endosymbioticus, an Intracellular Bacterial Symbiont of the Anaerobic Ciliate GW7.</title>
        <authorList>
            <person name="Shiohama Y."/>
            <person name="Shinzato N."/>
        </authorList>
    </citation>
    <scope>NUCLEOTIDE SEQUENCE [LARGE SCALE GENOMIC DNA]</scope>
    <source>
        <strain evidence="3">200920</strain>
    </source>
</reference>
<dbReference type="InterPro" id="IPR041561">
    <property type="entry name" value="PglD_N"/>
</dbReference>
<comment type="similarity">
    <text evidence="1">Belongs to the transferase hexapeptide repeat family.</text>
</comment>
<evidence type="ECO:0000313" key="4">
    <source>
        <dbReference type="Proteomes" id="UP001320209"/>
    </source>
</evidence>
<dbReference type="EMBL" id="AP025225">
    <property type="protein sequence ID" value="BDB96191.1"/>
    <property type="molecule type" value="Genomic_DNA"/>
</dbReference>
<dbReference type="RefSeq" id="WP_236865708.1">
    <property type="nucleotide sequence ID" value="NZ_AP025225.1"/>
</dbReference>
<keyword evidence="4" id="KW-1185">Reference proteome</keyword>
<sequence length="189" mass="19566">MEKVSSSSVAIYGAGGNAKSVYDAVLSRGYLCCGFIDSFVMEFFGLPRIPEDRLWIDSSVPLVMGVGGVTPDQLSRRYDLAKKFGEKRWVSVVARSAVVSELSSVGAGATVFQSAVIDAAARIGDFSLINIGSAVCHDACIGKGSHVCPGAKVLGGAIVGDFCVIGANAVVLPRTVVPSGTTVPACSRF</sequence>
<dbReference type="PANTHER" id="PTHR43300">
    <property type="entry name" value="ACETYLTRANSFERASE"/>
    <property type="match status" value="1"/>
</dbReference>
<feature type="domain" description="PglD N-terminal" evidence="2">
    <location>
        <begin position="9"/>
        <end position="51"/>
    </location>
</feature>
<accession>A0ABN6L2W1</accession>
<dbReference type="Gene3D" id="2.160.10.10">
    <property type="entry name" value="Hexapeptide repeat proteins"/>
    <property type="match status" value="1"/>
</dbReference>